<dbReference type="EMBL" id="SJPZ01000001">
    <property type="protein sequence ID" value="TWU67671.1"/>
    <property type="molecule type" value="Genomic_DNA"/>
</dbReference>
<evidence type="ECO:0000313" key="3">
    <source>
        <dbReference type="Proteomes" id="UP000316476"/>
    </source>
</evidence>
<gene>
    <name evidence="2" type="ORF">V7x_32480</name>
</gene>
<organism evidence="2 3">
    <name type="scientific">Crateriforma conspicua</name>
    <dbReference type="NCBI Taxonomy" id="2527996"/>
    <lineage>
        <taxon>Bacteria</taxon>
        <taxon>Pseudomonadati</taxon>
        <taxon>Planctomycetota</taxon>
        <taxon>Planctomycetia</taxon>
        <taxon>Planctomycetales</taxon>
        <taxon>Planctomycetaceae</taxon>
        <taxon>Crateriforma</taxon>
    </lineage>
</organism>
<evidence type="ECO:0000256" key="1">
    <source>
        <dbReference type="SAM" id="MobiDB-lite"/>
    </source>
</evidence>
<reference evidence="2 3" key="1">
    <citation type="submission" date="2019-02" db="EMBL/GenBank/DDBJ databases">
        <title>Deep-cultivation of Planctomycetes and their phenomic and genomic characterization uncovers novel biology.</title>
        <authorList>
            <person name="Wiegand S."/>
            <person name="Jogler M."/>
            <person name="Boedeker C."/>
            <person name="Pinto D."/>
            <person name="Vollmers J."/>
            <person name="Rivas-Marin E."/>
            <person name="Kohn T."/>
            <person name="Peeters S.H."/>
            <person name="Heuer A."/>
            <person name="Rast P."/>
            <person name="Oberbeckmann S."/>
            <person name="Bunk B."/>
            <person name="Jeske O."/>
            <person name="Meyerdierks A."/>
            <person name="Storesund J.E."/>
            <person name="Kallscheuer N."/>
            <person name="Luecker S."/>
            <person name="Lage O.M."/>
            <person name="Pohl T."/>
            <person name="Merkel B.J."/>
            <person name="Hornburger P."/>
            <person name="Mueller R.-W."/>
            <person name="Bruemmer F."/>
            <person name="Labrenz M."/>
            <person name="Spormann A.M."/>
            <person name="Op Den Camp H."/>
            <person name="Overmann J."/>
            <person name="Amann R."/>
            <person name="Jetten M.S.M."/>
            <person name="Mascher T."/>
            <person name="Medema M.H."/>
            <person name="Devos D.P."/>
            <person name="Kaster A.-K."/>
            <person name="Ovreas L."/>
            <person name="Rohde M."/>
            <person name="Galperin M.Y."/>
            <person name="Jogler C."/>
        </authorList>
    </citation>
    <scope>NUCLEOTIDE SEQUENCE [LARGE SCALE GENOMIC DNA]</scope>
    <source>
        <strain evidence="2 3">V7</strain>
    </source>
</reference>
<evidence type="ECO:0000313" key="2">
    <source>
        <dbReference type="EMBL" id="TWU67671.1"/>
    </source>
</evidence>
<proteinExistence type="predicted"/>
<feature type="region of interest" description="Disordered" evidence="1">
    <location>
        <begin position="157"/>
        <end position="181"/>
    </location>
</feature>
<sequence>MQDCRYETSQRFRGWMEFQRRPSPRQSEFPSDYRAGWLDGFNEVTTGGPNCPPAIAPKRYWNPKQVLKDCDRRRAAYYEGWHDGAARAAQLPDTHHLKVYESDCCPMPRCSCGSSLCTGGCAIDAGSSMLISEQMIESAPTVSPSAPVGSTVIESFGDSSSTTIQDVPVMDMSPTNPPAQP</sequence>
<accession>A0A5C6FYP7</accession>
<dbReference type="AlphaFoldDB" id="A0A5C6FYP7"/>
<name>A0A5C6FYP7_9PLAN</name>
<dbReference type="Proteomes" id="UP000316476">
    <property type="component" value="Unassembled WGS sequence"/>
</dbReference>
<protein>
    <submittedName>
        <fullName evidence="2">Uncharacterized protein</fullName>
    </submittedName>
</protein>
<comment type="caution">
    <text evidence="2">The sequence shown here is derived from an EMBL/GenBank/DDBJ whole genome shotgun (WGS) entry which is preliminary data.</text>
</comment>